<dbReference type="SUPFAM" id="SSF53300">
    <property type="entry name" value="vWA-like"/>
    <property type="match status" value="1"/>
</dbReference>
<name>A0A7D9K2K6_PARCT</name>
<dbReference type="CDD" id="cd01450">
    <property type="entry name" value="vWFA_subfamily_ECM"/>
    <property type="match status" value="1"/>
</dbReference>
<dbReference type="PANTHER" id="PTHR24020">
    <property type="entry name" value="COLLAGEN ALPHA"/>
    <property type="match status" value="1"/>
</dbReference>
<sequence length="593" mass="66741">MFVSFLILHVSVLGTVFAGTRNCASYYRPPYYIGEHRVPTTCNLEQLDCPSSWKSGIPQGSETSIPIIYQKFLNCHESFTLCGYVPIDPKSGEVLEENGVTIGAGVDLGSKSWVSFTSLPSVLVDKLDPYFGLKRNLAACTAIERPLRLTLGEANTLTDAVKNDVVNTVSKRYDRDKDENALAFTSVPRGIRTAIVSVWYQFGSDTAHSIFWSFVKKNDWNNAIHELRNFYTNPNEQARKDLKRRNDEADIIEATLLECDRAVDVVFLIDDSSSVSLANFQESLDFVKNMIKAFPDQKLTGKYSTRFGLSTFNNIYRSQFYLSSYTKQSSYLYAIGRVSYTGGSSTNLAFALVQVLTDQFTEKRAKNIRDENIVIYAIGIDNYNLRQLQDIASSDSHVYTLSTFSELDIFISTITSSTCYEPRPAQLDEAIITSVVKNSYKYFSYKVSKTSNLEINVIDLTGSTLVYVSRTNPHPYQYDYDISFDFSQQKNKLIVVSARTPVPNTKVKRSAKDEHTQQIYVSVTSHTNLASFIIKGDECNPLKCTEGTNEMPIYTTQPTTRTTPTDHGSIVIPANIMVASFGMLTMLFQIYWV</sequence>
<keyword evidence="4" id="KW-1185">Reference proteome</keyword>
<proteinExistence type="predicted"/>
<dbReference type="Pfam" id="PF16754">
    <property type="entry name" value="Pesticin"/>
    <property type="match status" value="1"/>
</dbReference>
<dbReference type="OrthoDB" id="10256829at2759"/>
<accession>A0A7D9K2K6</accession>
<dbReference type="Gene3D" id="3.40.50.410">
    <property type="entry name" value="von Willebrand factor, type A domain"/>
    <property type="match status" value="2"/>
</dbReference>
<dbReference type="InterPro" id="IPR023347">
    <property type="entry name" value="Lysozyme_dom_sf"/>
</dbReference>
<evidence type="ECO:0000313" key="3">
    <source>
        <dbReference type="EMBL" id="CAB4040076.1"/>
    </source>
</evidence>
<gene>
    <name evidence="3" type="ORF">PACLA_8A053886</name>
</gene>
<dbReference type="InterPro" id="IPR023346">
    <property type="entry name" value="Lysozyme-like_dom_sf"/>
</dbReference>
<evidence type="ECO:0000256" key="2">
    <source>
        <dbReference type="ARBA" id="ARBA00022638"/>
    </source>
</evidence>
<dbReference type="InterPro" id="IPR002035">
    <property type="entry name" value="VWF_A"/>
</dbReference>
<dbReference type="GO" id="GO:0031640">
    <property type="term" value="P:killing of cells of another organism"/>
    <property type="evidence" value="ECO:0007669"/>
    <property type="project" value="UniProtKB-KW"/>
</dbReference>
<evidence type="ECO:0000256" key="1">
    <source>
        <dbReference type="ARBA" id="ARBA00022529"/>
    </source>
</evidence>
<protein>
    <submittedName>
        <fullName evidence="3">Pesticin domain</fullName>
    </submittedName>
</protein>
<dbReference type="GO" id="GO:0003796">
    <property type="term" value="F:lysozyme activity"/>
    <property type="evidence" value="ECO:0007669"/>
    <property type="project" value="InterPro"/>
</dbReference>
<dbReference type="InterPro" id="IPR031922">
    <property type="entry name" value="Pesticin_C"/>
</dbReference>
<dbReference type="SUPFAM" id="SSF53955">
    <property type="entry name" value="Lysozyme-like"/>
    <property type="match status" value="1"/>
</dbReference>
<evidence type="ECO:0000313" key="4">
    <source>
        <dbReference type="Proteomes" id="UP001152795"/>
    </source>
</evidence>
<reference evidence="3" key="1">
    <citation type="submission" date="2020-04" db="EMBL/GenBank/DDBJ databases">
        <authorList>
            <person name="Alioto T."/>
            <person name="Alioto T."/>
            <person name="Gomez Garrido J."/>
        </authorList>
    </citation>
    <scope>NUCLEOTIDE SEQUENCE</scope>
    <source>
        <strain evidence="3">A484AB</strain>
    </source>
</reference>
<dbReference type="PANTHER" id="PTHR24020:SF87">
    <property type="entry name" value="COLLAGEN ALPHA-1(VI) CHAIN-LIKE"/>
    <property type="match status" value="1"/>
</dbReference>
<dbReference type="GO" id="GO:0042742">
    <property type="term" value="P:defense response to bacterium"/>
    <property type="evidence" value="ECO:0007669"/>
    <property type="project" value="UniProtKB-KW"/>
</dbReference>
<dbReference type="SMART" id="SM00327">
    <property type="entry name" value="VWA"/>
    <property type="match status" value="1"/>
</dbReference>
<comment type="caution">
    <text evidence="3">The sequence shown here is derived from an EMBL/GenBank/DDBJ whole genome shotgun (WGS) entry which is preliminary data.</text>
</comment>
<dbReference type="Gene3D" id="1.10.530.40">
    <property type="match status" value="1"/>
</dbReference>
<dbReference type="InterPro" id="IPR050525">
    <property type="entry name" value="ECM_Assembly_Org"/>
</dbReference>
<dbReference type="InterPro" id="IPR036465">
    <property type="entry name" value="vWFA_dom_sf"/>
</dbReference>
<dbReference type="Pfam" id="PF00092">
    <property type="entry name" value="VWA"/>
    <property type="match status" value="1"/>
</dbReference>
<dbReference type="Proteomes" id="UP001152795">
    <property type="component" value="Unassembled WGS sequence"/>
</dbReference>
<dbReference type="EMBL" id="CACRXK020026239">
    <property type="protein sequence ID" value="CAB4040076.1"/>
    <property type="molecule type" value="Genomic_DNA"/>
</dbReference>
<keyword evidence="2" id="KW-0081">Bacteriolytic enzyme</keyword>
<dbReference type="AlphaFoldDB" id="A0A7D9K2K6"/>
<dbReference type="PROSITE" id="PS50234">
    <property type="entry name" value="VWFA"/>
    <property type="match status" value="1"/>
</dbReference>
<keyword evidence="1" id="KW-0929">Antimicrobial</keyword>
<organism evidence="3 4">
    <name type="scientific">Paramuricea clavata</name>
    <name type="common">Red gorgonian</name>
    <name type="synonym">Violescent sea-whip</name>
    <dbReference type="NCBI Taxonomy" id="317549"/>
    <lineage>
        <taxon>Eukaryota</taxon>
        <taxon>Metazoa</taxon>
        <taxon>Cnidaria</taxon>
        <taxon>Anthozoa</taxon>
        <taxon>Octocorallia</taxon>
        <taxon>Malacalcyonacea</taxon>
        <taxon>Plexauridae</taxon>
        <taxon>Paramuricea</taxon>
    </lineage>
</organism>